<dbReference type="Gene3D" id="3.40.50.300">
    <property type="entry name" value="P-loop containing nucleotide triphosphate hydrolases"/>
    <property type="match status" value="1"/>
</dbReference>
<dbReference type="Pfam" id="PF13401">
    <property type="entry name" value="AAA_22"/>
    <property type="match status" value="1"/>
</dbReference>
<organism evidence="2 3">
    <name type="scientific">Pseudogemmobacter humi</name>
    <dbReference type="NCBI Taxonomy" id="2483812"/>
    <lineage>
        <taxon>Bacteria</taxon>
        <taxon>Pseudomonadati</taxon>
        <taxon>Pseudomonadota</taxon>
        <taxon>Alphaproteobacteria</taxon>
        <taxon>Rhodobacterales</taxon>
        <taxon>Paracoccaceae</taxon>
        <taxon>Pseudogemmobacter</taxon>
    </lineage>
</organism>
<gene>
    <name evidence="2" type="ORF">XINFAN_00226</name>
</gene>
<protein>
    <recommendedName>
        <fullName evidence="1">ORC1/DEAH AAA+ ATPase domain-containing protein</fullName>
    </recommendedName>
</protein>
<evidence type="ECO:0000313" key="3">
    <source>
        <dbReference type="Proteomes" id="UP000277498"/>
    </source>
</evidence>
<accession>A0A3P5WGK0</accession>
<feature type="domain" description="ORC1/DEAH AAA+ ATPase" evidence="1">
    <location>
        <begin position="42"/>
        <end position="154"/>
    </location>
</feature>
<reference evidence="2 3" key="1">
    <citation type="submission" date="2018-11" db="EMBL/GenBank/DDBJ databases">
        <authorList>
            <person name="Criscuolo A."/>
        </authorList>
    </citation>
    <scope>NUCLEOTIDE SEQUENCE [LARGE SCALE GENOMIC DNA]</scope>
    <source>
        <strain evidence="2">ACIP111625</strain>
    </source>
</reference>
<dbReference type="InterPro" id="IPR027417">
    <property type="entry name" value="P-loop_NTPase"/>
</dbReference>
<evidence type="ECO:0000259" key="1">
    <source>
        <dbReference type="Pfam" id="PF13401"/>
    </source>
</evidence>
<sequence>MALRKERLEALHLGYDTVQRLFRKLMDKRQAELELGLTSEGRGIAVIGESGSGKTTAIQRILRRLDAADAGAGELRWISIRVPTPATQKDLARAILHALDFQILRDTTASRMWDLVSFHLHLRKCWLIHLDEGQELGGRGSEIEKAAVINALNSRQRWLPGLRAESGGFPSRPPLSYIVWHDPHRTMAWSAITMNDVWED</sequence>
<dbReference type="Proteomes" id="UP000277498">
    <property type="component" value="Unassembled WGS sequence"/>
</dbReference>
<dbReference type="InterPro" id="IPR049945">
    <property type="entry name" value="AAA_22"/>
</dbReference>
<dbReference type="GO" id="GO:0016887">
    <property type="term" value="F:ATP hydrolysis activity"/>
    <property type="evidence" value="ECO:0007669"/>
    <property type="project" value="InterPro"/>
</dbReference>
<dbReference type="SUPFAM" id="SSF52540">
    <property type="entry name" value="P-loop containing nucleoside triphosphate hydrolases"/>
    <property type="match status" value="1"/>
</dbReference>
<dbReference type="AlphaFoldDB" id="A0A3P5WGK0"/>
<dbReference type="EMBL" id="UXAW01000031">
    <property type="protein sequence ID" value="VDC19808.1"/>
    <property type="molecule type" value="Genomic_DNA"/>
</dbReference>
<evidence type="ECO:0000313" key="2">
    <source>
        <dbReference type="EMBL" id="VDC19808.1"/>
    </source>
</evidence>
<name>A0A3P5WGK0_9RHOB</name>
<keyword evidence="3" id="KW-1185">Reference proteome</keyword>
<proteinExistence type="predicted"/>